<proteinExistence type="predicted"/>
<protein>
    <submittedName>
        <fullName evidence="2">Uncharacterized protein</fullName>
    </submittedName>
</protein>
<dbReference type="EMBL" id="CAADFI010000340">
    <property type="protein sequence ID" value="VFK03261.1"/>
    <property type="molecule type" value="Genomic_DNA"/>
</dbReference>
<gene>
    <name evidence="2" type="ORF">BECKH772A_GA0070896_103401</name>
    <name evidence="1" type="ORF">BECKH772B_GA0070898_103401</name>
    <name evidence="3" type="ORF">BECKH772C_GA0070978_103391</name>
</gene>
<evidence type="ECO:0000313" key="1">
    <source>
        <dbReference type="EMBL" id="VFK03261.1"/>
    </source>
</evidence>
<sequence>MAAIDDLMDRIEDRALRERLRVEMARLAEGKKFGLVFEEHLPELTPIRAASVETGATVARRSGPLTDLRRVSFIDNNEAHCRNMASGGTERIPLDDLVVVRQFGEPIFPTLTPVDRVRNGPDTAPWHTLIEAENYHALELLEYLYAGQVDCIYIQGNRMKLFSNCH</sequence>
<dbReference type="EMBL" id="CAADFJ010000339">
    <property type="protein sequence ID" value="VFK06289.1"/>
    <property type="molecule type" value="Genomic_DNA"/>
</dbReference>
<dbReference type="EMBL" id="CAADFG010000340">
    <property type="protein sequence ID" value="VFK03622.1"/>
    <property type="molecule type" value="Genomic_DNA"/>
</dbReference>
<dbReference type="AlphaFoldDB" id="A0A450VFL5"/>
<evidence type="ECO:0000313" key="3">
    <source>
        <dbReference type="EMBL" id="VFK06289.1"/>
    </source>
</evidence>
<name>A0A450VFL5_9GAMM</name>
<evidence type="ECO:0000313" key="2">
    <source>
        <dbReference type="EMBL" id="VFK03622.1"/>
    </source>
</evidence>
<reference evidence="2" key="1">
    <citation type="submission" date="2019-02" db="EMBL/GenBank/DDBJ databases">
        <authorList>
            <person name="Gruber-Vodicka R. H."/>
            <person name="Seah K. B. B."/>
        </authorList>
    </citation>
    <scope>NUCLEOTIDE SEQUENCE</scope>
    <source>
        <strain evidence="3">BECK_SA2B12</strain>
        <strain evidence="2">BECK_SA2B15</strain>
        <strain evidence="1">BECK_SA2B20</strain>
    </source>
</reference>
<accession>A0A450VFL5</accession>
<organism evidence="2">
    <name type="scientific">Candidatus Kentrum eta</name>
    <dbReference type="NCBI Taxonomy" id="2126337"/>
    <lineage>
        <taxon>Bacteria</taxon>
        <taxon>Pseudomonadati</taxon>
        <taxon>Pseudomonadota</taxon>
        <taxon>Gammaproteobacteria</taxon>
        <taxon>Candidatus Kentrum</taxon>
    </lineage>
</organism>